<protein>
    <submittedName>
        <fullName evidence="2">Uncharacterized protein</fullName>
    </submittedName>
</protein>
<organism evidence="2 3">
    <name type="scientific">Tetranychus urticae</name>
    <name type="common">Two-spotted spider mite</name>
    <dbReference type="NCBI Taxonomy" id="32264"/>
    <lineage>
        <taxon>Eukaryota</taxon>
        <taxon>Metazoa</taxon>
        <taxon>Ecdysozoa</taxon>
        <taxon>Arthropoda</taxon>
        <taxon>Chelicerata</taxon>
        <taxon>Arachnida</taxon>
        <taxon>Acari</taxon>
        <taxon>Acariformes</taxon>
        <taxon>Trombidiformes</taxon>
        <taxon>Prostigmata</taxon>
        <taxon>Eleutherengona</taxon>
        <taxon>Raphignathae</taxon>
        <taxon>Tetranychoidea</taxon>
        <taxon>Tetranychidae</taxon>
        <taxon>Tetranychus</taxon>
    </lineage>
</organism>
<feature type="compositionally biased region" description="Polar residues" evidence="1">
    <location>
        <begin position="28"/>
        <end position="51"/>
    </location>
</feature>
<keyword evidence="3" id="KW-1185">Reference proteome</keyword>
<reference evidence="2" key="2">
    <citation type="submission" date="2015-06" db="UniProtKB">
        <authorList>
            <consortium name="EnsemblMetazoa"/>
        </authorList>
    </citation>
    <scope>IDENTIFICATION</scope>
</reference>
<sequence>MDPSNTTNQFNVTQTPIGSGHNRPHTDYQGTMTKTDPGNHANQMNPNNSVYDSGRGGDEKGP</sequence>
<dbReference type="EMBL" id="CAEY01000869">
    <property type="status" value="NOT_ANNOTATED_CDS"/>
    <property type="molecule type" value="Genomic_DNA"/>
</dbReference>
<reference evidence="3" key="1">
    <citation type="submission" date="2011-08" db="EMBL/GenBank/DDBJ databases">
        <authorList>
            <person name="Rombauts S."/>
        </authorList>
    </citation>
    <scope>NUCLEOTIDE SEQUENCE</scope>
    <source>
        <strain evidence="3">London</strain>
    </source>
</reference>
<accession>T1L0T7</accession>
<evidence type="ECO:0000256" key="1">
    <source>
        <dbReference type="SAM" id="MobiDB-lite"/>
    </source>
</evidence>
<feature type="region of interest" description="Disordered" evidence="1">
    <location>
        <begin position="1"/>
        <end position="62"/>
    </location>
</feature>
<dbReference type="Proteomes" id="UP000015104">
    <property type="component" value="Unassembled WGS sequence"/>
</dbReference>
<feature type="compositionally biased region" description="Polar residues" evidence="1">
    <location>
        <begin position="1"/>
        <end position="17"/>
    </location>
</feature>
<name>T1L0T7_TETUR</name>
<evidence type="ECO:0000313" key="3">
    <source>
        <dbReference type="Proteomes" id="UP000015104"/>
    </source>
</evidence>
<dbReference type="EnsemblMetazoa" id="tetur30g01890.1">
    <property type="protein sequence ID" value="tetur30g01890.1"/>
    <property type="gene ID" value="tetur30g01890"/>
</dbReference>
<dbReference type="AlphaFoldDB" id="T1L0T7"/>
<evidence type="ECO:0000313" key="2">
    <source>
        <dbReference type="EnsemblMetazoa" id="tetur30g01890.1"/>
    </source>
</evidence>
<proteinExistence type="predicted"/>
<dbReference type="HOGENOM" id="CLU_199288_0_0_1"/>